<gene>
    <name evidence="2" type="ORF">CRG98_029814</name>
</gene>
<evidence type="ECO:0000256" key="1">
    <source>
        <dbReference type="SAM" id="MobiDB-lite"/>
    </source>
</evidence>
<sequence length="98" mass="11232">MAAQTWKRDLPGEKSSSRLATSRGDATRKFFLRDLCIFRLRGREMLIVCSTRRLDWNQKLRASGSPLSKRTLCCGQTFRKSMNRWADRTIGPTVGPLL</sequence>
<keyword evidence="3" id="KW-1185">Reference proteome</keyword>
<evidence type="ECO:0000313" key="3">
    <source>
        <dbReference type="Proteomes" id="UP000233551"/>
    </source>
</evidence>
<dbReference type="AlphaFoldDB" id="A0A2I0J0L1"/>
<name>A0A2I0J0L1_PUNGR</name>
<organism evidence="2 3">
    <name type="scientific">Punica granatum</name>
    <name type="common">Pomegranate</name>
    <dbReference type="NCBI Taxonomy" id="22663"/>
    <lineage>
        <taxon>Eukaryota</taxon>
        <taxon>Viridiplantae</taxon>
        <taxon>Streptophyta</taxon>
        <taxon>Embryophyta</taxon>
        <taxon>Tracheophyta</taxon>
        <taxon>Spermatophyta</taxon>
        <taxon>Magnoliopsida</taxon>
        <taxon>eudicotyledons</taxon>
        <taxon>Gunneridae</taxon>
        <taxon>Pentapetalae</taxon>
        <taxon>rosids</taxon>
        <taxon>malvids</taxon>
        <taxon>Myrtales</taxon>
        <taxon>Lythraceae</taxon>
        <taxon>Punica</taxon>
    </lineage>
</organism>
<comment type="caution">
    <text evidence="2">The sequence shown here is derived from an EMBL/GenBank/DDBJ whole genome shotgun (WGS) entry which is preliminary data.</text>
</comment>
<feature type="compositionally biased region" description="Basic and acidic residues" evidence="1">
    <location>
        <begin position="1"/>
        <end position="16"/>
    </location>
</feature>
<accession>A0A2I0J0L1</accession>
<feature type="region of interest" description="Disordered" evidence="1">
    <location>
        <begin position="1"/>
        <end position="22"/>
    </location>
</feature>
<protein>
    <submittedName>
        <fullName evidence="2">Uncharacterized protein</fullName>
    </submittedName>
</protein>
<proteinExistence type="predicted"/>
<reference evidence="2 3" key="1">
    <citation type="submission" date="2017-11" db="EMBL/GenBank/DDBJ databases">
        <title>De-novo sequencing of pomegranate (Punica granatum L.) genome.</title>
        <authorList>
            <person name="Akparov Z."/>
            <person name="Amiraslanov A."/>
            <person name="Hajiyeva S."/>
            <person name="Abbasov M."/>
            <person name="Kaur K."/>
            <person name="Hamwieh A."/>
            <person name="Solovyev V."/>
            <person name="Salamov A."/>
            <person name="Braich B."/>
            <person name="Kosarev P."/>
            <person name="Mahmoud A."/>
            <person name="Hajiyev E."/>
            <person name="Babayeva S."/>
            <person name="Izzatullayeva V."/>
            <person name="Mammadov A."/>
            <person name="Mammadov A."/>
            <person name="Sharifova S."/>
            <person name="Ojaghi J."/>
            <person name="Eynullazada K."/>
            <person name="Bayramov B."/>
            <person name="Abdulazimova A."/>
            <person name="Shahmuradov I."/>
        </authorList>
    </citation>
    <scope>NUCLEOTIDE SEQUENCE [LARGE SCALE GENOMIC DNA]</scope>
    <source>
        <strain evidence="3">cv. AG2017</strain>
        <tissue evidence="2">Leaf</tissue>
    </source>
</reference>
<dbReference type="Proteomes" id="UP000233551">
    <property type="component" value="Unassembled WGS sequence"/>
</dbReference>
<evidence type="ECO:0000313" key="2">
    <source>
        <dbReference type="EMBL" id="PKI49765.1"/>
    </source>
</evidence>
<dbReference type="EMBL" id="PGOL01002206">
    <property type="protein sequence ID" value="PKI49765.1"/>
    <property type="molecule type" value="Genomic_DNA"/>
</dbReference>